<reference evidence="2 3" key="1">
    <citation type="journal article" date="2015" name="Nature">
        <title>rRNA introns, odd ribosomes, and small enigmatic genomes across a large radiation of phyla.</title>
        <authorList>
            <person name="Brown C.T."/>
            <person name="Hug L.A."/>
            <person name="Thomas B.C."/>
            <person name="Sharon I."/>
            <person name="Castelle C.J."/>
            <person name="Singh A."/>
            <person name="Wilkins M.J."/>
            <person name="Williams K.H."/>
            <person name="Banfield J.F."/>
        </authorList>
    </citation>
    <scope>NUCLEOTIDE SEQUENCE [LARGE SCALE GENOMIC DNA]</scope>
</reference>
<evidence type="ECO:0000313" key="2">
    <source>
        <dbReference type="EMBL" id="KKQ98519.1"/>
    </source>
</evidence>
<evidence type="ECO:0000313" key="3">
    <source>
        <dbReference type="Proteomes" id="UP000034325"/>
    </source>
</evidence>
<protein>
    <recommendedName>
        <fullName evidence="1">DUF5615 domain-containing protein</fullName>
    </recommendedName>
</protein>
<proteinExistence type="predicted"/>
<organism evidence="2 3">
    <name type="scientific">Candidatus Woesebacteria bacterium GW2011_GWA1_39_12</name>
    <dbReference type="NCBI Taxonomy" id="1618549"/>
    <lineage>
        <taxon>Bacteria</taxon>
        <taxon>Candidatus Woeseibacteriota</taxon>
    </lineage>
</organism>
<dbReference type="Proteomes" id="UP000034325">
    <property type="component" value="Unassembled WGS sequence"/>
</dbReference>
<feature type="domain" description="DUF5615" evidence="1">
    <location>
        <begin position="10"/>
        <end position="89"/>
    </location>
</feature>
<accession>A0A0G0PK61</accession>
<dbReference type="EMBL" id="LBWA01000002">
    <property type="protein sequence ID" value="KKQ98519.1"/>
    <property type="molecule type" value="Genomic_DNA"/>
</dbReference>
<sequence>MPSRKHKRYNLLLDEGLPPRQNYHRLNNLHDVKHIKHDSKLGGAADKKVLEKAKKESRILVTFNIKDFKLLIHEDTPSIIALSPKLTNLQADLKICKLLRKLKTGEKKGYLISISNSGIILKRRLINQDNKLKI</sequence>
<dbReference type="AlphaFoldDB" id="A0A0G0PK61"/>
<dbReference type="InterPro" id="IPR041049">
    <property type="entry name" value="DUF5615"/>
</dbReference>
<name>A0A0G0PK61_9BACT</name>
<evidence type="ECO:0000259" key="1">
    <source>
        <dbReference type="Pfam" id="PF18480"/>
    </source>
</evidence>
<dbReference type="Pfam" id="PF18480">
    <property type="entry name" value="DUF5615"/>
    <property type="match status" value="1"/>
</dbReference>
<comment type="caution">
    <text evidence="2">The sequence shown here is derived from an EMBL/GenBank/DDBJ whole genome shotgun (WGS) entry which is preliminary data.</text>
</comment>
<gene>
    <name evidence="2" type="ORF">UT23_C0002G0019</name>
</gene>